<accession>A0AAE3VG88</accession>
<gene>
    <name evidence="3" type="ORF">J3R75_001716</name>
</gene>
<name>A0AAE3VG88_9BACT</name>
<comment type="similarity">
    <text evidence="1">Belongs to the metallophosphoesterase superfamily. YfcE family.</text>
</comment>
<dbReference type="CDD" id="cd00838">
    <property type="entry name" value="MPP_superfamily"/>
    <property type="match status" value="1"/>
</dbReference>
<evidence type="ECO:0000259" key="2">
    <source>
        <dbReference type="Pfam" id="PF12850"/>
    </source>
</evidence>
<dbReference type="RefSeq" id="WP_307261065.1">
    <property type="nucleotide sequence ID" value="NZ_JAUSVL010000001.1"/>
</dbReference>
<organism evidence="3 4">
    <name type="scientific">Oligosphaera ethanolica</name>
    <dbReference type="NCBI Taxonomy" id="760260"/>
    <lineage>
        <taxon>Bacteria</taxon>
        <taxon>Pseudomonadati</taxon>
        <taxon>Lentisphaerota</taxon>
        <taxon>Oligosphaeria</taxon>
        <taxon>Oligosphaerales</taxon>
        <taxon>Oligosphaeraceae</taxon>
        <taxon>Oligosphaera</taxon>
    </lineage>
</organism>
<protein>
    <submittedName>
        <fullName evidence="3">Phosphodiesterase</fullName>
    </submittedName>
</protein>
<evidence type="ECO:0000256" key="1">
    <source>
        <dbReference type="ARBA" id="ARBA00008950"/>
    </source>
</evidence>
<dbReference type="Pfam" id="PF12850">
    <property type="entry name" value="Metallophos_2"/>
    <property type="match status" value="1"/>
</dbReference>
<evidence type="ECO:0000313" key="4">
    <source>
        <dbReference type="Proteomes" id="UP001238163"/>
    </source>
</evidence>
<dbReference type="PIRSF" id="PIRSF000883">
    <property type="entry name" value="Pesterase_MJ0912"/>
    <property type="match status" value="1"/>
</dbReference>
<sequence>MTKLGFISDIHSNIDALQAVLAALDKDGCELILCLGDIVGYGGAPEPCVNLIREREIPCVLGNHDEYVTLLMDPRVERLRADVRQSIEWTQAQLSMDNLKWLSKLTNHIDAEIFSLCHGAFGPNPWAYCMDERTFKRNFEFQPCQLGFCGHSHAPLIAVELPDHELPMVDYIRHCKVPDDSKVMINIGSVGQPRDSDPRASSVTYDTDTRELHLLRVEYNIEAAQEKIRAAGLAEKFASRLAVGK</sequence>
<dbReference type="SUPFAM" id="SSF56300">
    <property type="entry name" value="Metallo-dependent phosphatases"/>
    <property type="match status" value="1"/>
</dbReference>
<proteinExistence type="inferred from homology"/>
<dbReference type="EMBL" id="JAUSVL010000001">
    <property type="protein sequence ID" value="MDQ0289609.1"/>
    <property type="molecule type" value="Genomic_DNA"/>
</dbReference>
<dbReference type="GO" id="GO:0016791">
    <property type="term" value="F:phosphatase activity"/>
    <property type="evidence" value="ECO:0007669"/>
    <property type="project" value="TreeGrafter"/>
</dbReference>
<dbReference type="InterPro" id="IPR024654">
    <property type="entry name" value="Calcineurin-like_PHP_lpxH"/>
</dbReference>
<keyword evidence="4" id="KW-1185">Reference proteome</keyword>
<evidence type="ECO:0000313" key="3">
    <source>
        <dbReference type="EMBL" id="MDQ0289609.1"/>
    </source>
</evidence>
<dbReference type="PANTHER" id="PTHR42850">
    <property type="entry name" value="METALLOPHOSPHOESTERASE"/>
    <property type="match status" value="1"/>
</dbReference>
<dbReference type="PANTHER" id="PTHR42850:SF2">
    <property type="entry name" value="BLL5683 PROTEIN"/>
    <property type="match status" value="1"/>
</dbReference>
<dbReference type="InterPro" id="IPR029052">
    <property type="entry name" value="Metallo-depent_PP-like"/>
</dbReference>
<dbReference type="InterPro" id="IPR011152">
    <property type="entry name" value="Pesterase_MJ0912"/>
</dbReference>
<dbReference type="AlphaFoldDB" id="A0AAE3VG88"/>
<comment type="caution">
    <text evidence="3">The sequence shown here is derived from an EMBL/GenBank/DDBJ whole genome shotgun (WGS) entry which is preliminary data.</text>
</comment>
<dbReference type="Proteomes" id="UP001238163">
    <property type="component" value="Unassembled WGS sequence"/>
</dbReference>
<feature type="domain" description="Calcineurin-like phosphoesterase" evidence="2">
    <location>
        <begin position="3"/>
        <end position="209"/>
    </location>
</feature>
<dbReference type="InterPro" id="IPR050126">
    <property type="entry name" value="Ap4A_hydrolase"/>
</dbReference>
<dbReference type="Gene3D" id="3.60.21.10">
    <property type="match status" value="1"/>
</dbReference>
<dbReference type="GO" id="GO:0005737">
    <property type="term" value="C:cytoplasm"/>
    <property type="evidence" value="ECO:0007669"/>
    <property type="project" value="TreeGrafter"/>
</dbReference>
<reference evidence="3" key="1">
    <citation type="submission" date="2023-07" db="EMBL/GenBank/DDBJ databases">
        <title>Genomic Encyclopedia of Type Strains, Phase IV (KMG-IV): sequencing the most valuable type-strain genomes for metagenomic binning, comparative biology and taxonomic classification.</title>
        <authorList>
            <person name="Goeker M."/>
        </authorList>
    </citation>
    <scope>NUCLEOTIDE SEQUENCE</scope>
    <source>
        <strain evidence="3">DSM 24202</strain>
    </source>
</reference>